<feature type="signal peptide" evidence="1">
    <location>
        <begin position="1"/>
        <end position="18"/>
    </location>
</feature>
<dbReference type="InterPro" id="IPR038602">
    <property type="entry name" value="Mite_allergen_7_sf"/>
</dbReference>
<comment type="caution">
    <text evidence="2">The sequence shown here is derived from an EMBL/GenBank/DDBJ whole genome shotgun (WGS) entry which is preliminary data.</text>
</comment>
<evidence type="ECO:0000256" key="1">
    <source>
        <dbReference type="SAM" id="SignalP"/>
    </source>
</evidence>
<name>A0AAW1CS58_9HEMI</name>
<keyword evidence="1" id="KW-0732">Signal</keyword>
<dbReference type="InterPro" id="IPR020234">
    <property type="entry name" value="Mite_allergen_group-7"/>
</dbReference>
<protein>
    <recommendedName>
        <fullName evidence="4">Secreted venom protein family 5 protein</fullName>
    </recommendedName>
</protein>
<dbReference type="Gene3D" id="3.15.10.50">
    <property type="match status" value="1"/>
</dbReference>
<sequence length="220" mass="24214">MKLLGLLVVCAVLGSCIADTVVLNQLMDQVIESMKMVINQAGMNEIKVPDMNNDWHYRWHFVKLSGHANCHDGTAKSLASIRRTGDTTVTTSGNRAIVKVRLGLGDLELNFGRCQFKAKHLFSVSEHIKLQVNSNSIELQVSLTGQGKQCVASLDHVVLDQFGGVKVDTGGGIIHKIEDKLIQWGTRHFHDNIVGMVNEKLADAVRKALPKIDLCSKIPH</sequence>
<dbReference type="EMBL" id="JAPXFL010000011">
    <property type="protein sequence ID" value="KAK9499668.1"/>
    <property type="molecule type" value="Genomic_DNA"/>
</dbReference>
<evidence type="ECO:0008006" key="4">
    <source>
        <dbReference type="Google" id="ProtNLM"/>
    </source>
</evidence>
<evidence type="ECO:0000313" key="2">
    <source>
        <dbReference type="EMBL" id="KAK9499668.1"/>
    </source>
</evidence>
<dbReference type="Pfam" id="PF16984">
    <property type="entry name" value="Grp7_allergen"/>
    <property type="match status" value="1"/>
</dbReference>
<reference evidence="2 3" key="1">
    <citation type="submission" date="2022-12" db="EMBL/GenBank/DDBJ databases">
        <title>Chromosome-level genome assembly of true bugs.</title>
        <authorList>
            <person name="Ma L."/>
            <person name="Li H."/>
        </authorList>
    </citation>
    <scope>NUCLEOTIDE SEQUENCE [LARGE SCALE GENOMIC DNA]</scope>
    <source>
        <strain evidence="2">Lab_2022b</strain>
    </source>
</reference>
<accession>A0AAW1CS58</accession>
<dbReference type="PROSITE" id="PS51257">
    <property type="entry name" value="PROKAR_LIPOPROTEIN"/>
    <property type="match status" value="1"/>
</dbReference>
<proteinExistence type="predicted"/>
<organism evidence="2 3">
    <name type="scientific">Rhynocoris fuscipes</name>
    <dbReference type="NCBI Taxonomy" id="488301"/>
    <lineage>
        <taxon>Eukaryota</taxon>
        <taxon>Metazoa</taxon>
        <taxon>Ecdysozoa</taxon>
        <taxon>Arthropoda</taxon>
        <taxon>Hexapoda</taxon>
        <taxon>Insecta</taxon>
        <taxon>Pterygota</taxon>
        <taxon>Neoptera</taxon>
        <taxon>Paraneoptera</taxon>
        <taxon>Hemiptera</taxon>
        <taxon>Heteroptera</taxon>
        <taxon>Panheteroptera</taxon>
        <taxon>Cimicomorpha</taxon>
        <taxon>Reduviidae</taxon>
        <taxon>Harpactorinae</taxon>
        <taxon>Harpactorini</taxon>
        <taxon>Rhynocoris</taxon>
    </lineage>
</organism>
<evidence type="ECO:0000313" key="3">
    <source>
        <dbReference type="Proteomes" id="UP001461498"/>
    </source>
</evidence>
<gene>
    <name evidence="2" type="ORF">O3M35_002675</name>
</gene>
<keyword evidence="3" id="KW-1185">Reference proteome</keyword>
<feature type="chain" id="PRO_5043867029" description="Secreted venom protein family 5 protein" evidence="1">
    <location>
        <begin position="19"/>
        <end position="220"/>
    </location>
</feature>
<dbReference type="AlphaFoldDB" id="A0AAW1CS58"/>
<dbReference type="Proteomes" id="UP001461498">
    <property type="component" value="Unassembled WGS sequence"/>
</dbReference>